<comment type="caution">
    <text evidence="11">The sequence shown here is derived from an EMBL/GenBank/DDBJ whole genome shotgun (WGS) entry which is preliminary data.</text>
</comment>
<evidence type="ECO:0000256" key="8">
    <source>
        <dbReference type="ARBA" id="ARBA00048434"/>
    </source>
</evidence>
<dbReference type="Gene3D" id="3.40.1280.30">
    <property type="match status" value="1"/>
</dbReference>
<evidence type="ECO:0000256" key="2">
    <source>
        <dbReference type="ARBA" id="ARBA00020451"/>
    </source>
</evidence>
<name>A0A9P8L1S4_9PEZI</name>
<dbReference type="GO" id="GO:0002939">
    <property type="term" value="P:tRNA N1-guanine methylation"/>
    <property type="evidence" value="ECO:0007669"/>
    <property type="project" value="TreeGrafter"/>
</dbReference>
<evidence type="ECO:0000256" key="1">
    <source>
        <dbReference type="ARBA" id="ARBA00012797"/>
    </source>
</evidence>
<dbReference type="PANTHER" id="PTHR13563:SF13">
    <property type="entry name" value="TRNA METHYLTRANSFERASE 10 HOMOLOG A"/>
    <property type="match status" value="1"/>
</dbReference>
<evidence type="ECO:0000313" key="12">
    <source>
        <dbReference type="Proteomes" id="UP000698800"/>
    </source>
</evidence>
<feature type="compositionally biased region" description="Basic and acidic residues" evidence="9">
    <location>
        <begin position="1"/>
        <end position="12"/>
    </location>
</feature>
<evidence type="ECO:0000256" key="5">
    <source>
        <dbReference type="ARBA" id="ARBA00022691"/>
    </source>
</evidence>
<dbReference type="InterPro" id="IPR028564">
    <property type="entry name" value="MT_TRM10-typ"/>
</dbReference>
<dbReference type="InterPro" id="IPR038459">
    <property type="entry name" value="MT_TRM10-typ_sf"/>
</dbReference>
<evidence type="ECO:0000256" key="7">
    <source>
        <dbReference type="ARBA" id="ARBA00032166"/>
    </source>
</evidence>
<dbReference type="EC" id="2.1.1.221" evidence="1"/>
<reference evidence="11" key="1">
    <citation type="submission" date="2021-03" db="EMBL/GenBank/DDBJ databases">
        <title>Comparative genomics and phylogenomic investigation of the class Geoglossomycetes provide insights into ecological specialization and systematics.</title>
        <authorList>
            <person name="Melie T."/>
            <person name="Pirro S."/>
            <person name="Miller A.N."/>
            <person name="Quandt A."/>
        </authorList>
    </citation>
    <scope>NUCLEOTIDE SEQUENCE</scope>
    <source>
        <strain evidence="11">GBOQ0MN5Z8</strain>
    </source>
</reference>
<evidence type="ECO:0000259" key="10">
    <source>
        <dbReference type="PROSITE" id="PS51675"/>
    </source>
</evidence>
<dbReference type="OrthoDB" id="278300at2759"/>
<feature type="domain" description="SAM-dependent MTase TRM10-type" evidence="10">
    <location>
        <begin position="156"/>
        <end position="393"/>
    </location>
</feature>
<comment type="catalytic activity">
    <reaction evidence="8">
        <text>guanosine(9) in tRNA + S-adenosyl-L-methionine = N(1)-methylguanosine(9) in tRNA + S-adenosyl-L-homocysteine + H(+)</text>
        <dbReference type="Rhea" id="RHEA:43156"/>
        <dbReference type="Rhea" id="RHEA-COMP:10367"/>
        <dbReference type="Rhea" id="RHEA-COMP:10368"/>
        <dbReference type="ChEBI" id="CHEBI:15378"/>
        <dbReference type="ChEBI" id="CHEBI:57856"/>
        <dbReference type="ChEBI" id="CHEBI:59789"/>
        <dbReference type="ChEBI" id="CHEBI:73542"/>
        <dbReference type="ChEBI" id="CHEBI:74269"/>
        <dbReference type="EC" id="2.1.1.221"/>
    </reaction>
</comment>
<organism evidence="11 12">
    <name type="scientific">Glutinoglossum americanum</name>
    <dbReference type="NCBI Taxonomy" id="1670608"/>
    <lineage>
        <taxon>Eukaryota</taxon>
        <taxon>Fungi</taxon>
        <taxon>Dikarya</taxon>
        <taxon>Ascomycota</taxon>
        <taxon>Pezizomycotina</taxon>
        <taxon>Geoglossomycetes</taxon>
        <taxon>Geoglossales</taxon>
        <taxon>Geoglossaceae</taxon>
        <taxon>Glutinoglossum</taxon>
    </lineage>
</organism>
<dbReference type="AlphaFoldDB" id="A0A9P8L1S4"/>
<dbReference type="GO" id="GO:0052905">
    <property type="term" value="F:tRNA (guanosine(9)-N1)-methyltransferase activity"/>
    <property type="evidence" value="ECO:0007669"/>
    <property type="project" value="UniProtKB-EC"/>
</dbReference>
<feature type="region of interest" description="Disordered" evidence="9">
    <location>
        <begin position="1"/>
        <end position="125"/>
    </location>
</feature>
<dbReference type="PANTHER" id="PTHR13563">
    <property type="entry name" value="TRNA (GUANINE-9-) METHYLTRANSFERASE"/>
    <property type="match status" value="1"/>
</dbReference>
<dbReference type="GO" id="GO:0005634">
    <property type="term" value="C:nucleus"/>
    <property type="evidence" value="ECO:0007669"/>
    <property type="project" value="TreeGrafter"/>
</dbReference>
<feature type="region of interest" description="Disordered" evidence="9">
    <location>
        <begin position="392"/>
        <end position="460"/>
    </location>
</feature>
<evidence type="ECO:0000256" key="6">
    <source>
        <dbReference type="ARBA" id="ARBA00031792"/>
    </source>
</evidence>
<keyword evidence="5" id="KW-0949">S-adenosyl-L-methionine</keyword>
<accession>A0A9P8L1S4</accession>
<sequence>MDEDERPRKLQRLDPSIENNSIGLNSSLQDTTLDNSTTPPSPETLTAPTTDIEQGIGQFGDISSVHSGSRATPGPAPQLPMSKSQLKKERKKRKWEEGREERKAKRKEKQAEKRRRKCFGKAEESTTTINVPEGTIITSNNDFNISHTPDSIASVAPPSSRRPFLTPITFILDCGFDELMLDKEVISLGNQVTRSYSENRRSTYRTQLVVSSFNGRLRERFETVLAKSYLGWTAVRFVEDDFVAAAEEARSTMAEKMKGWRLHGPLKIANPGIDTTSTTDGPVDAPGVAHKTTEGEIIYLTSDSEHTLTHLTPYNTYIIGGIVDRNRHKGLCYKRALDRGIRTAKLPIGDYLNMSSRFVLATNHVVEIMHRWLECGDWAEAFSRVIPKRKGGTLKRKSCGGSGGVRANDGDAVEEQSEGEGNEGAEEEGAEHASMNEERDAVGSARGAGDGTACNKEYQT</sequence>
<feature type="compositionally biased region" description="Polar residues" evidence="9">
    <location>
        <begin position="17"/>
        <end position="52"/>
    </location>
</feature>
<proteinExistence type="predicted"/>
<keyword evidence="3" id="KW-0489">Methyltransferase</keyword>
<evidence type="ECO:0000256" key="9">
    <source>
        <dbReference type="SAM" id="MobiDB-lite"/>
    </source>
</evidence>
<dbReference type="EMBL" id="JAGHQL010000035">
    <property type="protein sequence ID" value="KAH0543319.1"/>
    <property type="molecule type" value="Genomic_DNA"/>
</dbReference>
<dbReference type="CDD" id="cd18089">
    <property type="entry name" value="SPOUT_Trm10-like"/>
    <property type="match status" value="1"/>
</dbReference>
<dbReference type="Proteomes" id="UP000698800">
    <property type="component" value="Unassembled WGS sequence"/>
</dbReference>
<evidence type="ECO:0000256" key="4">
    <source>
        <dbReference type="ARBA" id="ARBA00022679"/>
    </source>
</evidence>
<feature type="compositionally biased region" description="Basic residues" evidence="9">
    <location>
        <begin position="104"/>
        <end position="119"/>
    </location>
</feature>
<feature type="compositionally biased region" description="Acidic residues" evidence="9">
    <location>
        <begin position="411"/>
        <end position="429"/>
    </location>
</feature>
<dbReference type="InterPro" id="IPR007356">
    <property type="entry name" value="tRNA_m1G_MeTrfase_euk"/>
</dbReference>
<feature type="compositionally biased region" description="Basic and acidic residues" evidence="9">
    <location>
        <begin position="430"/>
        <end position="441"/>
    </location>
</feature>
<evidence type="ECO:0000313" key="11">
    <source>
        <dbReference type="EMBL" id="KAH0543319.1"/>
    </source>
</evidence>
<feature type="compositionally biased region" description="Basic and acidic residues" evidence="9">
    <location>
        <begin position="94"/>
        <end position="103"/>
    </location>
</feature>
<keyword evidence="12" id="KW-1185">Reference proteome</keyword>
<gene>
    <name evidence="11" type="ORF">FGG08_002382</name>
</gene>
<dbReference type="GO" id="GO:0000049">
    <property type="term" value="F:tRNA binding"/>
    <property type="evidence" value="ECO:0007669"/>
    <property type="project" value="TreeGrafter"/>
</dbReference>
<evidence type="ECO:0000256" key="3">
    <source>
        <dbReference type="ARBA" id="ARBA00022603"/>
    </source>
</evidence>
<protein>
    <recommendedName>
        <fullName evidence="2">tRNA (guanine(9)-N1)-methyltransferase</fullName>
        <ecNumber evidence="1">2.1.1.221</ecNumber>
    </recommendedName>
    <alternativeName>
        <fullName evidence="7">tRNA methyltransferase 10</fullName>
    </alternativeName>
    <alternativeName>
        <fullName evidence="6">tRNA(m1G9)-methyltransferase</fullName>
    </alternativeName>
</protein>
<keyword evidence="4" id="KW-0808">Transferase</keyword>
<dbReference type="PROSITE" id="PS51675">
    <property type="entry name" value="SAM_MT_TRM10"/>
    <property type="match status" value="1"/>
</dbReference>